<dbReference type="EMBL" id="JGZN01000016">
    <property type="protein sequence ID" value="KFI91154.1"/>
    <property type="molecule type" value="Genomic_DNA"/>
</dbReference>
<comment type="caution">
    <text evidence="1">The sequence shown here is derived from an EMBL/GenBank/DDBJ whole genome shotgun (WGS) entry which is preliminary data.</text>
</comment>
<dbReference type="STRING" id="1437607.BISA_1751"/>
<dbReference type="RefSeq" id="WP_033891729.1">
    <property type="nucleotide sequence ID" value="NZ_JDUT01000006.1"/>
</dbReference>
<organism evidence="1 2">
    <name type="scientific">Bifidobacterium saguini DSM 23967</name>
    <dbReference type="NCBI Taxonomy" id="1437607"/>
    <lineage>
        <taxon>Bacteria</taxon>
        <taxon>Bacillati</taxon>
        <taxon>Actinomycetota</taxon>
        <taxon>Actinomycetes</taxon>
        <taxon>Bifidobacteriales</taxon>
        <taxon>Bifidobacteriaceae</taxon>
        <taxon>Bifidobacterium</taxon>
    </lineage>
</organism>
<proteinExistence type="predicted"/>
<sequence>MADVSKVTPDIIENPGEFTTDGLFFLRAAQAAIRRECGWHVTPSWTHTIRIDGYGGGTLILPSSHVTDIIGLEYGGINHVDDIDWSEKGTVVLRHGVLPDRPGAIRVTLTDGWNPEDVPELHALTLSLAKRAATAPAPMIASQSTNGSSISYITNGGAPIGLQLFEAEKRQLDPYRLTWGARTI</sequence>
<evidence type="ECO:0000313" key="2">
    <source>
        <dbReference type="Proteomes" id="UP000029066"/>
    </source>
</evidence>
<dbReference type="Proteomes" id="UP000029066">
    <property type="component" value="Unassembled WGS sequence"/>
</dbReference>
<reference evidence="1 2" key="1">
    <citation type="submission" date="2014-03" db="EMBL/GenBank/DDBJ databases">
        <title>Genomics of Bifidobacteria.</title>
        <authorList>
            <person name="Ventura M."/>
            <person name="Milani C."/>
            <person name="Lugli G.A."/>
        </authorList>
    </citation>
    <scope>NUCLEOTIDE SEQUENCE [LARGE SCALE GENOMIC DNA]</scope>
    <source>
        <strain evidence="1 2">DSM 23967</strain>
    </source>
</reference>
<evidence type="ECO:0000313" key="1">
    <source>
        <dbReference type="EMBL" id="KFI91154.1"/>
    </source>
</evidence>
<name>A0A087D6K4_9BIFI</name>
<dbReference type="AlphaFoldDB" id="A0A087D6K4"/>
<accession>A0A087D6K4</accession>
<gene>
    <name evidence="1" type="ORF">BISA_1751</name>
</gene>
<dbReference type="OrthoDB" id="3838020at2"/>
<protein>
    <submittedName>
        <fullName evidence="1">Putative gp9</fullName>
    </submittedName>
</protein>